<dbReference type="RefSeq" id="WP_390214360.1">
    <property type="nucleotide sequence ID" value="NZ_JBHLXJ010000020.1"/>
</dbReference>
<feature type="non-terminal residue" evidence="1">
    <location>
        <position position="204"/>
    </location>
</feature>
<dbReference type="EMBL" id="JBHLXJ010000020">
    <property type="protein sequence ID" value="MFC0351720.1"/>
    <property type="molecule type" value="Genomic_DNA"/>
</dbReference>
<keyword evidence="2" id="KW-1185">Reference proteome</keyword>
<sequence>LSTRDDNTADTHTYAFDNTSTNDNALFSLSGNSLRVNSTGKLAIGNYTVVLKSIDAGGLSLSKSFTIKVTDNLPPAATSIDYLPASETANSITYVINFNDPVTGVDLNDFNLVTSPGISGQLQGFTQIDARTYQVMVGNISGSGNLHLDLKNNSTGILDQAGTEINFGLTGTTYYNDADADRVSNFVESRVPNLFRTGTGDGNG</sequence>
<evidence type="ECO:0000313" key="1">
    <source>
        <dbReference type="EMBL" id="MFC0351720.1"/>
    </source>
</evidence>
<comment type="caution">
    <text evidence="1">The sequence shown here is derived from an EMBL/GenBank/DDBJ whole genome shotgun (WGS) entry which is preliminary data.</text>
</comment>
<evidence type="ECO:0000313" key="2">
    <source>
        <dbReference type="Proteomes" id="UP001589844"/>
    </source>
</evidence>
<protein>
    <recommendedName>
        <fullName evidence="3">Cadherin domain-containing protein</fullName>
    </recommendedName>
</protein>
<reference evidence="1 2" key="1">
    <citation type="submission" date="2024-09" db="EMBL/GenBank/DDBJ databases">
        <authorList>
            <person name="Sun Q."/>
            <person name="Mori K."/>
        </authorList>
    </citation>
    <scope>NUCLEOTIDE SEQUENCE [LARGE SCALE GENOMIC DNA]</scope>
    <source>
        <strain evidence="1 2">CCM 8677</strain>
    </source>
</reference>
<dbReference type="Proteomes" id="UP001589844">
    <property type="component" value="Unassembled WGS sequence"/>
</dbReference>
<name>A0ABV6IJR7_9BURK</name>
<proteinExistence type="predicted"/>
<feature type="non-terminal residue" evidence="1">
    <location>
        <position position="1"/>
    </location>
</feature>
<gene>
    <name evidence="1" type="ORF">ACFFJH_17995</name>
</gene>
<organism evidence="1 2">
    <name type="scientific">Undibacterium danionis</name>
    <dbReference type="NCBI Taxonomy" id="1812100"/>
    <lineage>
        <taxon>Bacteria</taxon>
        <taxon>Pseudomonadati</taxon>
        <taxon>Pseudomonadota</taxon>
        <taxon>Betaproteobacteria</taxon>
        <taxon>Burkholderiales</taxon>
        <taxon>Oxalobacteraceae</taxon>
        <taxon>Undibacterium</taxon>
    </lineage>
</organism>
<accession>A0ABV6IJR7</accession>
<evidence type="ECO:0008006" key="3">
    <source>
        <dbReference type="Google" id="ProtNLM"/>
    </source>
</evidence>